<dbReference type="GO" id="GO:0004742">
    <property type="term" value="F:dihydrolipoyllysine-residue acetyltransferase activity"/>
    <property type="evidence" value="ECO:0007669"/>
    <property type="project" value="TreeGrafter"/>
</dbReference>
<dbReference type="EMBL" id="VIIS01001631">
    <property type="protein sequence ID" value="KAF0295236.1"/>
    <property type="molecule type" value="Genomic_DNA"/>
</dbReference>
<dbReference type="Proteomes" id="UP000440578">
    <property type="component" value="Unassembled WGS sequence"/>
</dbReference>
<evidence type="ECO:0000313" key="5">
    <source>
        <dbReference type="Proteomes" id="UP000440578"/>
    </source>
</evidence>
<keyword evidence="4" id="KW-0670">Pyruvate</keyword>
<reference evidence="4 5" key="1">
    <citation type="submission" date="2019-07" db="EMBL/GenBank/DDBJ databases">
        <title>Draft genome assembly of a fouling barnacle, Amphibalanus amphitrite (Darwin, 1854): The first reference genome for Thecostraca.</title>
        <authorList>
            <person name="Kim W."/>
        </authorList>
    </citation>
    <scope>NUCLEOTIDE SEQUENCE [LARGE SCALE GENOMIC DNA]</scope>
    <source>
        <strain evidence="4">SNU_AA5</strain>
        <tissue evidence="4">Soma without cirri and trophi</tissue>
    </source>
</reference>
<dbReference type="PANTHER" id="PTHR23151">
    <property type="entry name" value="DIHYDROLIPOAMIDE ACETYL/SUCCINYL-TRANSFERASE-RELATED"/>
    <property type="match status" value="1"/>
</dbReference>
<evidence type="ECO:0000259" key="3">
    <source>
        <dbReference type="PROSITE" id="PS51826"/>
    </source>
</evidence>
<dbReference type="Pfam" id="PF00198">
    <property type="entry name" value="2-oxoacid_dh"/>
    <property type="match status" value="1"/>
</dbReference>
<sequence>MLLRPAVPLSRALGRHARLGQRLARPGAALLHTPRPSGAPRARLLGAPAAARPVGWARHYASQDLPAHHKIVLPALVADHGVGLHYQLGEGRGGLSPAAEAPKPAAPAATPAPAAAPVAPAAPAAAPAGPPGGRIMASPRARKLAAEQGVDLTAVSPGSDGLIRAAQVTAAPAPAPSAAAAPAAAAPAVQPSAAHVDVELSSVRKTIASRLLQSKQTIPHYYLSVDVDMSAVAQIRAETNQRAGKDGVKLSVNDFIIKAAALACLQVPEVNSSWQETFIRQYSSVDVSVARRGVADISSEVRRLAERARARQLQPNEFQGGTFSISNLGMFGVKNFSAIINPPQSCILAVGGAVQKLLPGPDGPRTADVLSVTLSCDHRVVDGAVGAQWLAAFRRYMEQPVTMIL</sequence>
<evidence type="ECO:0000256" key="2">
    <source>
        <dbReference type="SAM" id="MobiDB-lite"/>
    </source>
</evidence>
<feature type="region of interest" description="Disordered" evidence="2">
    <location>
        <begin position="93"/>
        <end position="142"/>
    </location>
</feature>
<proteinExistence type="inferred from homology"/>
<dbReference type="InterPro" id="IPR023213">
    <property type="entry name" value="CAT-like_dom_sf"/>
</dbReference>
<feature type="domain" description="Peripheral subunit-binding (PSBD)" evidence="3">
    <location>
        <begin position="136"/>
        <end position="172"/>
    </location>
</feature>
<dbReference type="GO" id="GO:0006086">
    <property type="term" value="P:pyruvate decarboxylation to acetyl-CoA"/>
    <property type="evidence" value="ECO:0007669"/>
    <property type="project" value="InterPro"/>
</dbReference>
<evidence type="ECO:0000313" key="4">
    <source>
        <dbReference type="EMBL" id="KAF0295236.1"/>
    </source>
</evidence>
<dbReference type="AlphaFoldDB" id="A0A6A4VL45"/>
<dbReference type="InterPro" id="IPR004167">
    <property type="entry name" value="PSBD"/>
</dbReference>
<comment type="similarity">
    <text evidence="1">Belongs to the 2-oxoacid dehydrogenase family.</text>
</comment>
<dbReference type="GO" id="GO:0045254">
    <property type="term" value="C:pyruvate dehydrogenase complex"/>
    <property type="evidence" value="ECO:0007669"/>
    <property type="project" value="InterPro"/>
</dbReference>
<evidence type="ECO:0000256" key="1">
    <source>
        <dbReference type="ARBA" id="ARBA00007317"/>
    </source>
</evidence>
<feature type="compositionally biased region" description="Low complexity" evidence="2">
    <location>
        <begin position="97"/>
        <end position="127"/>
    </location>
</feature>
<dbReference type="PROSITE" id="PS51826">
    <property type="entry name" value="PSBD"/>
    <property type="match status" value="1"/>
</dbReference>
<dbReference type="InterPro" id="IPR045257">
    <property type="entry name" value="E2/Pdx1"/>
</dbReference>
<dbReference type="InterPro" id="IPR001078">
    <property type="entry name" value="2-oxoacid_DH_actylTfrase"/>
</dbReference>
<dbReference type="OrthoDB" id="537444at2759"/>
<dbReference type="PANTHER" id="PTHR23151:SF90">
    <property type="entry name" value="DIHYDROLIPOYLLYSINE-RESIDUE ACETYLTRANSFERASE COMPONENT OF PYRUVATE DEHYDROGENASE COMPLEX, MITOCHONDRIAL-RELATED"/>
    <property type="match status" value="1"/>
</dbReference>
<keyword evidence="5" id="KW-1185">Reference proteome</keyword>
<protein>
    <submittedName>
        <fullName evidence="4">DLAT component of pyruvate dehydrogenase complex, mitochondrial</fullName>
    </submittedName>
</protein>
<gene>
    <name evidence="4" type="primary">Dlat</name>
    <name evidence="4" type="ORF">FJT64_000673</name>
</gene>
<dbReference type="Gene3D" id="4.10.320.10">
    <property type="entry name" value="E3-binding domain"/>
    <property type="match status" value="1"/>
</dbReference>
<comment type="caution">
    <text evidence="4">The sequence shown here is derived from an EMBL/GenBank/DDBJ whole genome shotgun (WGS) entry which is preliminary data.</text>
</comment>
<dbReference type="InterPro" id="IPR036625">
    <property type="entry name" value="E3-bd_dom_sf"/>
</dbReference>
<name>A0A6A4VL45_AMPAM</name>
<dbReference type="SUPFAM" id="SSF52777">
    <property type="entry name" value="CoA-dependent acyltransferases"/>
    <property type="match status" value="1"/>
</dbReference>
<dbReference type="Pfam" id="PF02817">
    <property type="entry name" value="E3_binding"/>
    <property type="match status" value="1"/>
</dbReference>
<organism evidence="4 5">
    <name type="scientific">Amphibalanus amphitrite</name>
    <name type="common">Striped barnacle</name>
    <name type="synonym">Balanus amphitrite</name>
    <dbReference type="NCBI Taxonomy" id="1232801"/>
    <lineage>
        <taxon>Eukaryota</taxon>
        <taxon>Metazoa</taxon>
        <taxon>Ecdysozoa</taxon>
        <taxon>Arthropoda</taxon>
        <taxon>Crustacea</taxon>
        <taxon>Multicrustacea</taxon>
        <taxon>Cirripedia</taxon>
        <taxon>Thoracica</taxon>
        <taxon>Thoracicalcarea</taxon>
        <taxon>Balanomorpha</taxon>
        <taxon>Balanoidea</taxon>
        <taxon>Balanidae</taxon>
        <taxon>Amphibalaninae</taxon>
        <taxon>Amphibalanus</taxon>
    </lineage>
</organism>
<dbReference type="Gene3D" id="3.30.559.10">
    <property type="entry name" value="Chloramphenicol acetyltransferase-like domain"/>
    <property type="match status" value="2"/>
</dbReference>
<accession>A0A6A4VL45</accession>